<organism evidence="1 2">
    <name type="scientific">Roseobacter insulae</name>
    <dbReference type="NCBI Taxonomy" id="2859783"/>
    <lineage>
        <taxon>Bacteria</taxon>
        <taxon>Pseudomonadati</taxon>
        <taxon>Pseudomonadota</taxon>
        <taxon>Alphaproteobacteria</taxon>
        <taxon>Rhodobacterales</taxon>
        <taxon>Roseobacteraceae</taxon>
        <taxon>Roseobacter</taxon>
    </lineage>
</organism>
<protein>
    <submittedName>
        <fullName evidence="1">Uncharacterized protein</fullName>
    </submittedName>
</protein>
<dbReference type="Proteomes" id="UP001138661">
    <property type="component" value="Unassembled WGS sequence"/>
</dbReference>
<dbReference type="RefSeq" id="WP_219502941.1">
    <property type="nucleotide sequence ID" value="NZ_JAHXDN010000003.1"/>
</dbReference>
<evidence type="ECO:0000313" key="1">
    <source>
        <dbReference type="EMBL" id="MBW4708647.1"/>
    </source>
</evidence>
<keyword evidence="2" id="KW-1185">Reference proteome</keyword>
<gene>
    <name evidence="1" type="ORF">KX928_12715</name>
</gene>
<sequence length="84" mass="9651">MTDKRDIVTDHAVLCYLERVYGVDVKSLKRRIANATVEGRKAGADSQISDGVKYRLSKTGRVTTVHGILQPLSNRARRWRRRRK</sequence>
<name>A0A9X1FWL0_9RHOB</name>
<dbReference type="EMBL" id="JAHXDN010000003">
    <property type="protein sequence ID" value="MBW4708647.1"/>
    <property type="molecule type" value="Genomic_DNA"/>
</dbReference>
<evidence type="ECO:0000313" key="2">
    <source>
        <dbReference type="Proteomes" id="UP001138661"/>
    </source>
</evidence>
<reference evidence="1" key="1">
    <citation type="submission" date="2021-07" db="EMBL/GenBank/DDBJ databases">
        <title>Roseobacter insulae sp. nov., isolated from a tidal flat.</title>
        <authorList>
            <person name="Park S."/>
            <person name="Yoon J.-H."/>
        </authorList>
    </citation>
    <scope>NUCLEOTIDE SEQUENCE</scope>
    <source>
        <strain evidence="1">YSTF-M11</strain>
    </source>
</reference>
<proteinExistence type="predicted"/>
<accession>A0A9X1FWL0</accession>
<dbReference type="AlphaFoldDB" id="A0A9X1FWL0"/>
<comment type="caution">
    <text evidence="1">The sequence shown here is derived from an EMBL/GenBank/DDBJ whole genome shotgun (WGS) entry which is preliminary data.</text>
</comment>